<dbReference type="EMBL" id="CATOUU010000369">
    <property type="protein sequence ID" value="CAI9926597.1"/>
    <property type="molecule type" value="Genomic_DNA"/>
</dbReference>
<dbReference type="SUPFAM" id="SSF56574">
    <property type="entry name" value="Serpins"/>
    <property type="match status" value="1"/>
</dbReference>
<sequence>MLTLNKHSQKVTKFIDFTSKSTCYSPFSLMHALSILVKCSNDESIKELVSKLEFNEQEMHEFSNMLKQDSSVALASNIFDTQLEKIANDFKALMMKTFEIVPEKLVSATQVNDWCAKHTNNKIKEIIDSIDGITTILISAIHFKAAWAFKFDPKMTVQKTFNGFKGASTVQMMHMKKKVHYGENDTVQMARLRYSNSGLQALIILPRESTPAAFNAALCVENLQENLFEEMTTFEMPRFKIESTFNLNDTLKQLGVSKIFDSVNCIETLGDMMKVQDVVQKTFMETNEEGTEAAAVTGIMMMRCAMMPEEPREMICDRPFWFLLVNQMGGIVFATSVVE</sequence>
<evidence type="ECO:0000313" key="6">
    <source>
        <dbReference type="Proteomes" id="UP001642409"/>
    </source>
</evidence>
<evidence type="ECO:0000256" key="1">
    <source>
        <dbReference type="ARBA" id="ARBA00009500"/>
    </source>
</evidence>
<dbReference type="InterPro" id="IPR042185">
    <property type="entry name" value="Serpin_sf_2"/>
</dbReference>
<proteinExistence type="inferred from homology"/>
<dbReference type="Proteomes" id="UP001642409">
    <property type="component" value="Unassembled WGS sequence"/>
</dbReference>
<keyword evidence="6" id="KW-1185">Reference proteome</keyword>
<dbReference type="SMART" id="SM00093">
    <property type="entry name" value="SERPIN"/>
    <property type="match status" value="1"/>
</dbReference>
<organism evidence="4">
    <name type="scientific">Hexamita inflata</name>
    <dbReference type="NCBI Taxonomy" id="28002"/>
    <lineage>
        <taxon>Eukaryota</taxon>
        <taxon>Metamonada</taxon>
        <taxon>Diplomonadida</taxon>
        <taxon>Hexamitidae</taxon>
        <taxon>Hexamitinae</taxon>
        <taxon>Hexamita</taxon>
    </lineage>
</organism>
<dbReference type="Gene3D" id="2.30.39.10">
    <property type="entry name" value="Alpha-1-antitrypsin, domain 1"/>
    <property type="match status" value="1"/>
</dbReference>
<dbReference type="InterPro" id="IPR042178">
    <property type="entry name" value="Serpin_sf_1"/>
</dbReference>
<dbReference type="InterPro" id="IPR036186">
    <property type="entry name" value="Serpin_sf"/>
</dbReference>
<evidence type="ECO:0000313" key="5">
    <source>
        <dbReference type="EMBL" id="CAL6002979.1"/>
    </source>
</evidence>
<evidence type="ECO:0000259" key="3">
    <source>
        <dbReference type="SMART" id="SM00093"/>
    </source>
</evidence>
<comment type="caution">
    <text evidence="4">The sequence shown here is derived from an EMBL/GenBank/DDBJ whole genome shotgun (WGS) entry which is preliminary data.</text>
</comment>
<dbReference type="EMBL" id="CAXDID020000046">
    <property type="protein sequence ID" value="CAL6002979.1"/>
    <property type="molecule type" value="Genomic_DNA"/>
</dbReference>
<dbReference type="GO" id="GO:0004867">
    <property type="term" value="F:serine-type endopeptidase inhibitor activity"/>
    <property type="evidence" value="ECO:0007669"/>
    <property type="project" value="InterPro"/>
</dbReference>
<comment type="similarity">
    <text evidence="1 2">Belongs to the serpin family.</text>
</comment>
<gene>
    <name evidence="4" type="ORF">HINF_LOCUS14242</name>
    <name evidence="5" type="ORF">HINF_LOCUS18183</name>
</gene>
<dbReference type="PANTHER" id="PTHR11461:SF211">
    <property type="entry name" value="GH10112P-RELATED"/>
    <property type="match status" value="1"/>
</dbReference>
<reference evidence="5 6" key="2">
    <citation type="submission" date="2024-07" db="EMBL/GenBank/DDBJ databases">
        <authorList>
            <person name="Akdeniz Z."/>
        </authorList>
    </citation>
    <scope>NUCLEOTIDE SEQUENCE [LARGE SCALE GENOMIC DNA]</scope>
</reference>
<dbReference type="InterPro" id="IPR000215">
    <property type="entry name" value="Serpin_fam"/>
</dbReference>
<dbReference type="AlphaFoldDB" id="A0AA86NWM7"/>
<feature type="domain" description="Serpin" evidence="3">
    <location>
        <begin position="9"/>
        <end position="339"/>
    </location>
</feature>
<evidence type="ECO:0000313" key="4">
    <source>
        <dbReference type="EMBL" id="CAI9926597.1"/>
    </source>
</evidence>
<dbReference type="GO" id="GO:0005615">
    <property type="term" value="C:extracellular space"/>
    <property type="evidence" value="ECO:0007669"/>
    <property type="project" value="InterPro"/>
</dbReference>
<dbReference type="PANTHER" id="PTHR11461">
    <property type="entry name" value="SERINE PROTEASE INHIBITOR, SERPIN"/>
    <property type="match status" value="1"/>
</dbReference>
<reference evidence="4" key="1">
    <citation type="submission" date="2023-06" db="EMBL/GenBank/DDBJ databases">
        <authorList>
            <person name="Kurt Z."/>
        </authorList>
    </citation>
    <scope>NUCLEOTIDE SEQUENCE</scope>
</reference>
<protein>
    <submittedName>
        <fullName evidence="4">Serpin 1</fullName>
    </submittedName>
    <submittedName>
        <fullName evidence="5">Serpin_1</fullName>
    </submittedName>
</protein>
<accession>A0AA86NWM7</accession>
<dbReference type="Pfam" id="PF00079">
    <property type="entry name" value="Serpin"/>
    <property type="match status" value="1"/>
</dbReference>
<dbReference type="Gene3D" id="3.30.497.10">
    <property type="entry name" value="Antithrombin, subunit I, domain 2"/>
    <property type="match status" value="1"/>
</dbReference>
<dbReference type="InterPro" id="IPR023796">
    <property type="entry name" value="Serpin_dom"/>
</dbReference>
<name>A0AA86NWM7_9EUKA</name>
<evidence type="ECO:0000256" key="2">
    <source>
        <dbReference type="RuleBase" id="RU000411"/>
    </source>
</evidence>